<gene>
    <name evidence="2" type="ORF">JTE90_020005</name>
</gene>
<reference evidence="2 3" key="1">
    <citation type="journal article" date="2022" name="Nat. Ecol. Evol.">
        <title>A masculinizing supergene underlies an exaggerated male reproductive morph in a spider.</title>
        <authorList>
            <person name="Hendrickx F."/>
            <person name="De Corte Z."/>
            <person name="Sonet G."/>
            <person name="Van Belleghem S.M."/>
            <person name="Kostlbacher S."/>
            <person name="Vangestel C."/>
        </authorList>
    </citation>
    <scope>NUCLEOTIDE SEQUENCE [LARGE SCALE GENOMIC DNA]</scope>
    <source>
        <strain evidence="2">W744_W776</strain>
    </source>
</reference>
<protein>
    <submittedName>
        <fullName evidence="2">Uncharacterized protein</fullName>
    </submittedName>
</protein>
<organism evidence="2 3">
    <name type="scientific">Oedothorax gibbosus</name>
    <dbReference type="NCBI Taxonomy" id="931172"/>
    <lineage>
        <taxon>Eukaryota</taxon>
        <taxon>Metazoa</taxon>
        <taxon>Ecdysozoa</taxon>
        <taxon>Arthropoda</taxon>
        <taxon>Chelicerata</taxon>
        <taxon>Arachnida</taxon>
        <taxon>Araneae</taxon>
        <taxon>Araneomorphae</taxon>
        <taxon>Entelegynae</taxon>
        <taxon>Araneoidea</taxon>
        <taxon>Linyphiidae</taxon>
        <taxon>Erigoninae</taxon>
        <taxon>Oedothorax</taxon>
    </lineage>
</organism>
<feature type="compositionally biased region" description="Basic residues" evidence="1">
    <location>
        <begin position="40"/>
        <end position="51"/>
    </location>
</feature>
<sequence length="162" mass="17409">MGGPARKLHIPLGFQGPTEAQDTARDAVLFETASLSPGRAHSKPNSTKKKNNSSPGAPVDVPSSVFVTALWPEGTHLRVGLGKLTPFPSGGSETNTSMCLRFGQSLASERIFRSLRTHDPCSTAVSLGTPFSPLLVPKVSLGIFYYPQDLHRWRSRGSRPAL</sequence>
<evidence type="ECO:0000313" key="2">
    <source>
        <dbReference type="EMBL" id="KAG8170563.1"/>
    </source>
</evidence>
<dbReference type="EMBL" id="JAFNEN010005210">
    <property type="protein sequence ID" value="KAG8170563.1"/>
    <property type="molecule type" value="Genomic_DNA"/>
</dbReference>
<feature type="region of interest" description="Disordered" evidence="1">
    <location>
        <begin position="1"/>
        <end position="58"/>
    </location>
</feature>
<evidence type="ECO:0000256" key="1">
    <source>
        <dbReference type="SAM" id="MobiDB-lite"/>
    </source>
</evidence>
<dbReference type="Proteomes" id="UP000827092">
    <property type="component" value="Unassembled WGS sequence"/>
</dbReference>
<proteinExistence type="predicted"/>
<evidence type="ECO:0000313" key="3">
    <source>
        <dbReference type="Proteomes" id="UP000827092"/>
    </source>
</evidence>
<name>A0AAV6TFG0_9ARAC</name>
<keyword evidence="3" id="KW-1185">Reference proteome</keyword>
<dbReference type="AlphaFoldDB" id="A0AAV6TFG0"/>
<accession>A0AAV6TFG0</accession>
<comment type="caution">
    <text evidence="2">The sequence shown here is derived from an EMBL/GenBank/DDBJ whole genome shotgun (WGS) entry which is preliminary data.</text>
</comment>